<reference evidence="2 3" key="1">
    <citation type="submission" date="2018-11" db="EMBL/GenBank/DDBJ databases">
        <title>Genomic Encyclopedia of Type Strains, Phase IV (KMG-IV): sequencing the most valuable type-strain genomes for metagenomic binning, comparative biology and taxonomic classification.</title>
        <authorList>
            <person name="Goeker M."/>
        </authorList>
    </citation>
    <scope>NUCLEOTIDE SEQUENCE [LARGE SCALE GENOMIC DNA]</scope>
    <source>
        <strain evidence="2 3">DSM 102936</strain>
    </source>
</reference>
<dbReference type="RefSeq" id="WP_123928420.1">
    <property type="nucleotide sequence ID" value="NZ_RKRE01000002.1"/>
</dbReference>
<feature type="coiled-coil region" evidence="1">
    <location>
        <begin position="214"/>
        <end position="255"/>
    </location>
</feature>
<dbReference type="Proteomes" id="UP000282654">
    <property type="component" value="Unassembled WGS sequence"/>
</dbReference>
<proteinExistence type="predicted"/>
<gene>
    <name evidence="2" type="ORF">EDD75_0792</name>
</gene>
<evidence type="ECO:0000256" key="1">
    <source>
        <dbReference type="SAM" id="Coils"/>
    </source>
</evidence>
<comment type="caution">
    <text evidence="2">The sequence shown here is derived from an EMBL/GenBank/DDBJ whole genome shotgun (WGS) entry which is preliminary data.</text>
</comment>
<evidence type="ECO:0000313" key="3">
    <source>
        <dbReference type="Proteomes" id="UP000282654"/>
    </source>
</evidence>
<evidence type="ECO:0008006" key="4">
    <source>
        <dbReference type="Google" id="ProtNLM"/>
    </source>
</evidence>
<dbReference type="OrthoDB" id="1719569at2"/>
<evidence type="ECO:0000313" key="2">
    <source>
        <dbReference type="EMBL" id="RPF46555.1"/>
    </source>
</evidence>
<sequence>MHGRLYSLTDLLKRTLYFFETLSVKEIAPYVRRKMLRDLPLHEVEAKVELCLKQHSCFKSDAKNQWRLDCQGFRVNDPFYHLLLKRQQPLSLWELRREEKGKKAKMKRLITDEANLISDGRFVQFDTGMWGLTEWELGMEEYPLKYLVLKVLRAHPAGLSLNQIVEAVNFWRPVTPQAVEGVLRRFPFFLQQGDNWSYSSAAQAAYDMVMKRFLDLLREQKKRHLAEREAWQKRLRELRAQLNEASAAHQQAAAALAQQARCREQYEHLSAQLSEKELLLTLRKRELVYYRDQIKRLENKAQSILHQCRLWVGRAREGEQEIARLNEVIAVLNETIENLKAELACEKEKERESRTRLAEVRDHYGTQVANLQRELIDLKQKLQQTTARYGESERRLTTENARLSSELQQALSAGQELERDYRLLQQELNRLREDYRQLERRFKHPLVRLVSKLSLFFAR</sequence>
<keyword evidence="1" id="KW-0175">Coiled coil</keyword>
<dbReference type="AlphaFoldDB" id="A0A3N5BLE2"/>
<dbReference type="EMBL" id="RKRE01000002">
    <property type="protein sequence ID" value="RPF46555.1"/>
    <property type="molecule type" value="Genomic_DNA"/>
</dbReference>
<keyword evidence="3" id="KW-1185">Reference proteome</keyword>
<organism evidence="2 3">
    <name type="scientific">Thermodesulfitimonas autotrophica</name>
    <dbReference type="NCBI Taxonomy" id="1894989"/>
    <lineage>
        <taxon>Bacteria</taxon>
        <taxon>Bacillati</taxon>
        <taxon>Bacillota</taxon>
        <taxon>Clostridia</taxon>
        <taxon>Thermoanaerobacterales</taxon>
        <taxon>Thermoanaerobacteraceae</taxon>
        <taxon>Thermodesulfitimonas</taxon>
    </lineage>
</organism>
<protein>
    <recommendedName>
        <fullName evidence="4">Phage-shock protein</fullName>
    </recommendedName>
</protein>
<accession>A0A3N5BLE2</accession>
<feature type="coiled-coil region" evidence="1">
    <location>
        <begin position="315"/>
        <end position="441"/>
    </location>
</feature>
<name>A0A3N5BLE2_9THEO</name>